<comment type="similarity">
    <text evidence="1">Belongs to the sulfatase family.</text>
</comment>
<protein>
    <submittedName>
        <fullName evidence="7">Arylsulfatase</fullName>
    </submittedName>
</protein>
<dbReference type="GO" id="GO:0046872">
    <property type="term" value="F:metal ion binding"/>
    <property type="evidence" value="ECO:0007669"/>
    <property type="project" value="UniProtKB-KW"/>
</dbReference>
<dbReference type="GeneID" id="76423143"/>
<dbReference type="PROSITE" id="PS00523">
    <property type="entry name" value="SULFATASE_1"/>
    <property type="match status" value="1"/>
</dbReference>
<organism evidence="7 8">
    <name type="scientific">Methanofollis aquaemaris</name>
    <dbReference type="NCBI Taxonomy" id="126734"/>
    <lineage>
        <taxon>Archaea</taxon>
        <taxon>Methanobacteriati</taxon>
        <taxon>Methanobacteriota</taxon>
        <taxon>Stenosarchaea group</taxon>
        <taxon>Methanomicrobia</taxon>
        <taxon>Methanomicrobiales</taxon>
        <taxon>Methanomicrobiaceae</taxon>
        <taxon>Methanofollis</taxon>
    </lineage>
</organism>
<dbReference type="PANTHER" id="PTHR42693">
    <property type="entry name" value="ARYLSULFATASE FAMILY MEMBER"/>
    <property type="match status" value="1"/>
</dbReference>
<dbReference type="GO" id="GO:0016787">
    <property type="term" value="F:hydrolase activity"/>
    <property type="evidence" value="ECO:0007669"/>
    <property type="project" value="UniProtKB-KW"/>
</dbReference>
<dbReference type="InterPro" id="IPR024607">
    <property type="entry name" value="Sulfatase_CS"/>
</dbReference>
<evidence type="ECO:0000259" key="6">
    <source>
        <dbReference type="Pfam" id="PF00884"/>
    </source>
</evidence>
<dbReference type="Gene3D" id="3.40.720.10">
    <property type="entry name" value="Alkaline Phosphatase, subunit A"/>
    <property type="match status" value="1"/>
</dbReference>
<gene>
    <name evidence="7" type="ORF">RJ40_02250</name>
</gene>
<dbReference type="InterPro" id="IPR000917">
    <property type="entry name" value="Sulfatase_N"/>
</dbReference>
<keyword evidence="2" id="KW-0479">Metal-binding</keyword>
<dbReference type="RefSeq" id="WP_265581735.1">
    <property type="nucleotide sequence ID" value="NZ_CP036172.1"/>
</dbReference>
<reference evidence="7" key="1">
    <citation type="journal article" date="2001" name="Int. J. Syst. Evol. Microbiol.">
        <title>Methanofollis aquaemaris sp. nov., a methanogen isolated from an aquaculture fish pond.</title>
        <authorList>
            <person name="Lai M.C."/>
            <person name="Chen S.C."/>
        </authorList>
    </citation>
    <scope>NUCLEOTIDE SEQUENCE</scope>
    <source>
        <strain evidence="7">N2F9704</strain>
    </source>
</reference>
<feature type="domain" description="Sulfatase N-terminal" evidence="6">
    <location>
        <begin position="33"/>
        <end position="463"/>
    </location>
</feature>
<dbReference type="InterPro" id="IPR017850">
    <property type="entry name" value="Alkaline_phosphatase_core_sf"/>
</dbReference>
<evidence type="ECO:0000313" key="7">
    <source>
        <dbReference type="EMBL" id="QSZ66402.1"/>
    </source>
</evidence>
<dbReference type="InterPro" id="IPR050738">
    <property type="entry name" value="Sulfatase"/>
</dbReference>
<dbReference type="Pfam" id="PF00884">
    <property type="entry name" value="Sulfatase"/>
    <property type="match status" value="1"/>
</dbReference>
<keyword evidence="4" id="KW-0106">Calcium</keyword>
<evidence type="ECO:0000256" key="2">
    <source>
        <dbReference type="ARBA" id="ARBA00022723"/>
    </source>
</evidence>
<dbReference type="KEGG" id="maqe:RJ40_02250"/>
<dbReference type="EMBL" id="CP036172">
    <property type="protein sequence ID" value="QSZ66402.1"/>
    <property type="molecule type" value="Genomic_DNA"/>
</dbReference>
<sequence>MPEQFKGVINLDIRDSVPDWTPYEAPRAPKDTPNILMIVLDDVGFSAFSCYGGLIETPNIDRLAGDGLLYTQWHTTALCSPTRACLLTGRNHTTAGMACIAEGTTGFPNSNGHIPFECATLAEVLVEAGYGTCMLGKWHLCPEEEMHLASTRRNWPVGRGFERYYGFLGGETNQYFPALVSDNQSVDQPATPEEGYHLTEDLTDEAITYIRDLRQIDPHKPFFMYYAPGATHAPHHVPKEWIERYAGKFDEGYEHYRKEVLARQKEMGIVPHETELPPINPIGTPESREGPDGNPFPETDHTIPWDSLSAEEKRLFSRMAEVYAGFLSHTDHQIGRLISYLEEAGELENTLVVLLSDNGASAEGGPYGSVNENKFFNGIPESLEENFTMLDLLGGPETYNHYCNGWAMAFNTPFKMWKRYCYAGGIADPLVIHWPKGFRARGEVRHQYHHAVDIAPTILECIGLKMPETVKGVTQWPLEGMSMRYSFDAPGAGSRKETQYYTMLGSRGIWHRGWKAVTTHPTLSGWGRFMEDTWELYHTDTDRSEVRNLAEGNPEMLEHLKALWFHEAGRYGGLPLDDRPAIEVLTSPRPQPAPRRNLFAYYPGTNPVPQAVGVNIRNQSYAIAADVEIPDGGAEGVLFTQGDTFGGHALYLRENRLHYVYNFAGSTVQQVSSVVEVTEGACILSAVFTKTGEEPKGTAHGRLALYIDDRMVGEGEIKTQPGKFSLSGGGISVGLQRGSPVTADYPGERPWQFTGTVRKVLVDVSGEPYVHLETEGEAMMSRE</sequence>
<evidence type="ECO:0000313" key="8">
    <source>
        <dbReference type="Proteomes" id="UP001042704"/>
    </source>
</evidence>
<dbReference type="AlphaFoldDB" id="A0A8A3S2V7"/>
<dbReference type="Gene3D" id="3.30.1120.10">
    <property type="match status" value="1"/>
</dbReference>
<accession>A0A8A3S2V7</accession>
<proteinExistence type="inferred from homology"/>
<evidence type="ECO:0000256" key="5">
    <source>
        <dbReference type="SAM" id="MobiDB-lite"/>
    </source>
</evidence>
<keyword evidence="3" id="KW-0378">Hydrolase</keyword>
<reference evidence="7" key="2">
    <citation type="submission" date="2019-02" db="EMBL/GenBank/DDBJ databases">
        <authorList>
            <person name="Chen S.-C."/>
            <person name="Chien H.-H."/>
            <person name="Lai M.-C."/>
        </authorList>
    </citation>
    <scope>NUCLEOTIDE SEQUENCE</scope>
    <source>
        <strain evidence="7">N2F9704</strain>
    </source>
</reference>
<evidence type="ECO:0000256" key="3">
    <source>
        <dbReference type="ARBA" id="ARBA00022801"/>
    </source>
</evidence>
<dbReference type="PANTHER" id="PTHR42693:SF43">
    <property type="entry name" value="BLL2667 PROTEIN"/>
    <property type="match status" value="1"/>
</dbReference>
<evidence type="ECO:0000256" key="4">
    <source>
        <dbReference type="ARBA" id="ARBA00022837"/>
    </source>
</evidence>
<dbReference type="SUPFAM" id="SSF53649">
    <property type="entry name" value="Alkaline phosphatase-like"/>
    <property type="match status" value="1"/>
</dbReference>
<feature type="region of interest" description="Disordered" evidence="5">
    <location>
        <begin position="273"/>
        <end position="303"/>
    </location>
</feature>
<keyword evidence="8" id="KW-1185">Reference proteome</keyword>
<dbReference type="CDD" id="cd16025">
    <property type="entry name" value="PAS_like"/>
    <property type="match status" value="1"/>
</dbReference>
<evidence type="ECO:0000256" key="1">
    <source>
        <dbReference type="ARBA" id="ARBA00008779"/>
    </source>
</evidence>
<name>A0A8A3S2V7_9EURY</name>
<dbReference type="Proteomes" id="UP001042704">
    <property type="component" value="Chromosome"/>
</dbReference>